<dbReference type="PANTHER" id="PTHR10173">
    <property type="entry name" value="METHIONINE SULFOXIDE REDUCTASE"/>
    <property type="match status" value="1"/>
</dbReference>
<proteinExistence type="inferred from homology"/>
<name>A0ABZ3BX86_9GAMM</name>
<feature type="active site" description="Nucleophile" evidence="3">
    <location>
        <position position="117"/>
    </location>
</feature>
<dbReference type="InterPro" id="IPR002579">
    <property type="entry name" value="Met_Sox_Rdtase_MsrB_dom"/>
</dbReference>
<dbReference type="Pfam" id="PF01641">
    <property type="entry name" value="SelR"/>
    <property type="match status" value="1"/>
</dbReference>
<evidence type="ECO:0000313" key="5">
    <source>
        <dbReference type="EMBL" id="WZW87136.1"/>
    </source>
</evidence>
<gene>
    <name evidence="3 5" type="primary">msrB</name>
    <name evidence="5" type="ORF">WMO13_07065</name>
</gene>
<dbReference type="GO" id="GO:0033743">
    <property type="term" value="F:peptide-methionine (R)-S-oxide reductase activity"/>
    <property type="evidence" value="ECO:0007669"/>
    <property type="project" value="UniProtKB-EC"/>
</dbReference>
<dbReference type="PANTHER" id="PTHR10173:SF59">
    <property type="entry name" value="PEPTIDE METHIONINE SULFOXIDE REDUCTASE MSRA_MSRB"/>
    <property type="match status" value="1"/>
</dbReference>
<evidence type="ECO:0000256" key="3">
    <source>
        <dbReference type="HAMAP-Rule" id="MF_01400"/>
    </source>
</evidence>
<dbReference type="RefSeq" id="WP_026879249.1">
    <property type="nucleotide sequence ID" value="NZ_AZOD01000029.1"/>
</dbReference>
<dbReference type="EMBL" id="CP150637">
    <property type="protein sequence ID" value="WZW87136.1"/>
    <property type="molecule type" value="Genomic_DNA"/>
</dbReference>
<accession>A0ABZ3BX86</accession>
<evidence type="ECO:0000256" key="1">
    <source>
        <dbReference type="ARBA" id="ARBA00023002"/>
    </source>
</evidence>
<keyword evidence="1 3" id="KW-0560">Oxidoreductase</keyword>
<dbReference type="SUPFAM" id="SSF51316">
    <property type="entry name" value="Mss4-like"/>
    <property type="match status" value="1"/>
</dbReference>
<comment type="catalytic activity">
    <reaction evidence="2 3">
        <text>L-methionyl-[protein] + [thioredoxin]-disulfide + H2O = L-methionyl-(R)-S-oxide-[protein] + [thioredoxin]-dithiol</text>
        <dbReference type="Rhea" id="RHEA:24164"/>
        <dbReference type="Rhea" id="RHEA-COMP:10698"/>
        <dbReference type="Rhea" id="RHEA-COMP:10700"/>
        <dbReference type="Rhea" id="RHEA-COMP:12313"/>
        <dbReference type="Rhea" id="RHEA-COMP:12314"/>
        <dbReference type="ChEBI" id="CHEBI:15377"/>
        <dbReference type="ChEBI" id="CHEBI:16044"/>
        <dbReference type="ChEBI" id="CHEBI:29950"/>
        <dbReference type="ChEBI" id="CHEBI:45764"/>
        <dbReference type="ChEBI" id="CHEBI:50058"/>
        <dbReference type="EC" id="1.8.4.12"/>
    </reaction>
</comment>
<dbReference type="EC" id="1.8.4.12" evidence="3"/>
<evidence type="ECO:0000259" key="4">
    <source>
        <dbReference type="PROSITE" id="PS51790"/>
    </source>
</evidence>
<dbReference type="Gene3D" id="2.170.150.20">
    <property type="entry name" value="Peptide methionine sulfoxide reductase"/>
    <property type="match status" value="1"/>
</dbReference>
<evidence type="ECO:0000313" key="6">
    <source>
        <dbReference type="Proteomes" id="UP001449178"/>
    </source>
</evidence>
<dbReference type="InterPro" id="IPR011057">
    <property type="entry name" value="Mss4-like_sf"/>
</dbReference>
<dbReference type="NCBIfam" id="TIGR00357">
    <property type="entry name" value="peptide-methionine (R)-S-oxide reductase MsrB"/>
    <property type="match status" value="1"/>
</dbReference>
<dbReference type="Proteomes" id="UP001449178">
    <property type="component" value="Chromosome"/>
</dbReference>
<dbReference type="HAMAP" id="MF_01400">
    <property type="entry name" value="MsrB"/>
    <property type="match status" value="1"/>
</dbReference>
<dbReference type="InterPro" id="IPR028427">
    <property type="entry name" value="Met_Sox_Rdtase_MsrB"/>
</dbReference>
<organism evidence="5 6">
    <name type="scientific">Ignatzschineria larvae DSM 13226</name>
    <dbReference type="NCBI Taxonomy" id="1111732"/>
    <lineage>
        <taxon>Bacteria</taxon>
        <taxon>Pseudomonadati</taxon>
        <taxon>Pseudomonadota</taxon>
        <taxon>Gammaproteobacteria</taxon>
        <taxon>Cardiobacteriales</taxon>
        <taxon>Ignatzschineriaceae</taxon>
        <taxon>Ignatzschineria</taxon>
    </lineage>
</organism>
<feature type="domain" description="MsrB" evidence="4">
    <location>
        <begin position="5"/>
        <end position="128"/>
    </location>
</feature>
<reference evidence="5 6" key="1">
    <citation type="submission" date="2024-03" db="EMBL/GenBank/DDBJ databases">
        <title>Complete Genome Sequence and Annotation of Ignatzschineria larvae DSM 13226.</title>
        <authorList>
            <person name="Cantrell E."/>
            <person name="Burcham Z.M."/>
        </authorList>
    </citation>
    <scope>NUCLEOTIDE SEQUENCE [LARGE SCALE GENOMIC DNA]</scope>
    <source>
        <strain evidence="5 6">DSM 13226</strain>
    </source>
</reference>
<comment type="similarity">
    <text evidence="3">Belongs to the MsrB Met sulfoxide reductase family.</text>
</comment>
<keyword evidence="6" id="KW-1185">Reference proteome</keyword>
<protein>
    <recommendedName>
        <fullName evidence="3">Peptide methionine sulfoxide reductase MsrB</fullName>
        <ecNumber evidence="3">1.8.4.12</ecNumber>
    </recommendedName>
    <alternativeName>
        <fullName evidence="3">Peptide-methionine (R)-S-oxide reductase</fullName>
    </alternativeName>
</protein>
<sequence length="148" mass="17027">MTHKKDDLKKRLTEMQYYVTQENGTEPPFKNEYDQHFEEGIYVDIVSGEALFSSKDKFDAGCGWPAFAKPLKEEEIIENEDFSYGYHRTEVRSQTADSHLGHVFEDGPQELGGLRYCINSAALRFIPKDQLAEEGYEAYIALFEPLES</sequence>
<dbReference type="PROSITE" id="PS51790">
    <property type="entry name" value="MSRB"/>
    <property type="match status" value="1"/>
</dbReference>
<comment type="caution">
    <text evidence="3">Lacks conserved residue(s) required for the propagation of feature annotation.</text>
</comment>
<evidence type="ECO:0000256" key="2">
    <source>
        <dbReference type="ARBA" id="ARBA00048488"/>
    </source>
</evidence>